<dbReference type="InterPro" id="IPR000008">
    <property type="entry name" value="C2_dom"/>
</dbReference>
<feature type="compositionally biased region" description="Polar residues" evidence="2">
    <location>
        <begin position="763"/>
        <end position="772"/>
    </location>
</feature>
<protein>
    <submittedName>
        <fullName evidence="5">Rho GTPase activation protein</fullName>
    </submittedName>
</protein>
<keyword evidence="1" id="KW-0343">GTPase activation</keyword>
<gene>
    <name evidence="5" type="ORF">B0F90DRAFT_1620717</name>
</gene>
<evidence type="ECO:0000256" key="2">
    <source>
        <dbReference type="SAM" id="MobiDB-lite"/>
    </source>
</evidence>
<dbReference type="Pfam" id="PF00616">
    <property type="entry name" value="RasGAP"/>
    <property type="match status" value="1"/>
</dbReference>
<feature type="region of interest" description="Disordered" evidence="2">
    <location>
        <begin position="34"/>
        <end position="58"/>
    </location>
</feature>
<dbReference type="AlphaFoldDB" id="A0AAD4QQQ1"/>
<evidence type="ECO:0000313" key="6">
    <source>
        <dbReference type="Proteomes" id="UP001203297"/>
    </source>
</evidence>
<feature type="compositionally biased region" description="Basic residues" evidence="2">
    <location>
        <begin position="745"/>
        <end position="756"/>
    </location>
</feature>
<evidence type="ECO:0000259" key="4">
    <source>
        <dbReference type="PROSITE" id="PS50018"/>
    </source>
</evidence>
<feature type="region of interest" description="Disordered" evidence="2">
    <location>
        <begin position="799"/>
        <end position="827"/>
    </location>
</feature>
<feature type="domain" description="C2" evidence="3">
    <location>
        <begin position="176"/>
        <end position="315"/>
    </location>
</feature>
<dbReference type="SUPFAM" id="SSF48350">
    <property type="entry name" value="GTPase activation domain, GAP"/>
    <property type="match status" value="1"/>
</dbReference>
<dbReference type="SUPFAM" id="SSF49562">
    <property type="entry name" value="C2 domain (Calcium/lipid-binding domain, CaLB)"/>
    <property type="match status" value="1"/>
</dbReference>
<dbReference type="PROSITE" id="PS50004">
    <property type="entry name" value="C2"/>
    <property type="match status" value="1"/>
</dbReference>
<dbReference type="Proteomes" id="UP001203297">
    <property type="component" value="Unassembled WGS sequence"/>
</dbReference>
<evidence type="ECO:0000256" key="1">
    <source>
        <dbReference type="ARBA" id="ARBA00022468"/>
    </source>
</evidence>
<organism evidence="5 6">
    <name type="scientific">Multifurca ochricompacta</name>
    <dbReference type="NCBI Taxonomy" id="376703"/>
    <lineage>
        <taxon>Eukaryota</taxon>
        <taxon>Fungi</taxon>
        <taxon>Dikarya</taxon>
        <taxon>Basidiomycota</taxon>
        <taxon>Agaricomycotina</taxon>
        <taxon>Agaricomycetes</taxon>
        <taxon>Russulales</taxon>
        <taxon>Russulaceae</taxon>
        <taxon>Multifurca</taxon>
    </lineage>
</organism>
<dbReference type="GO" id="GO:0005096">
    <property type="term" value="F:GTPase activator activity"/>
    <property type="evidence" value="ECO:0007669"/>
    <property type="project" value="UniProtKB-KW"/>
</dbReference>
<dbReference type="SMART" id="SM00239">
    <property type="entry name" value="C2"/>
    <property type="match status" value="1"/>
</dbReference>
<comment type="caution">
    <text evidence="5">The sequence shown here is derived from an EMBL/GenBank/DDBJ whole genome shotgun (WGS) entry which is preliminary data.</text>
</comment>
<proteinExistence type="predicted"/>
<dbReference type="PANTHER" id="PTHR10194">
    <property type="entry name" value="RAS GTPASE-ACTIVATING PROTEINS"/>
    <property type="match status" value="1"/>
</dbReference>
<evidence type="ECO:0000313" key="5">
    <source>
        <dbReference type="EMBL" id="KAI0308203.1"/>
    </source>
</evidence>
<feature type="region of interest" description="Disordered" evidence="2">
    <location>
        <begin position="737"/>
        <end position="778"/>
    </location>
</feature>
<keyword evidence="6" id="KW-1185">Reference proteome</keyword>
<dbReference type="Pfam" id="PF00168">
    <property type="entry name" value="C2"/>
    <property type="match status" value="1"/>
</dbReference>
<name>A0AAD4QQQ1_9AGAM</name>
<dbReference type="InterPro" id="IPR035892">
    <property type="entry name" value="C2_domain_sf"/>
</dbReference>
<sequence>MIENQSRTQSRRFTTPREIFLPVKVYISNQAAAALRKPNPRKKAEKRESSRPLSILSDDNQRRVKEKTSWLNLARGATTSDQWRQATCRLTEEEEGCVLNVYLEETILFQSVHLHLLLHTDIRPADPSLFFRKDCLGIHCSADQRWSATHSTEPLYCAFPSTEAMNTWMALLRSYAAPEVYGNSRAQGGGTYRVWRQVELTCIQGRNIGVPRFVDPASNLGVAGDTEGRGDSEAVDLDLFCEVYFNSVLSGRTVVKKSMGSPDWHESFLFTDLPPFEKLAIVVWREKKLQKPSNVGTVYITLTNFRRGEHVEGWFPILFGGSASTCTQVGQLRLKLKVDEEIVLPYSKYSKVVDTLDRRNYLDWMIDLDVKFKTKQVSGQLFSIAIAKNILLSNVFEVADREVDGTPSSHHTLFRGNTVLTKTIESLMGWYGKNFLEASVGFTIRRLCFENVSIEVDPLRNAKGPKDVERNVDLLVYWCREIWEQIYSTKHQCPHEMRKSFEYIRQLVEKRYPSGPDADTNSDLPRQSVSAFCFLRFIVPAILHPHLFGLCSGLPDMPVQRSLTLIAKVIQSLANLNATVQKEEFMRGVKSFLEERLPEMFDYILVVSTPGPDESPQPSSDEAHIRSRAVRALNERKQAMSDLKRESIPHLTHFLDIPRHLAIVTSTVVRYSRDLSPPQDPIIADLYNQCLDVEQQALYHVSRQTAPRDNKRPVSSLVASSEPSLPTAIRNYDIIEVPQPVSPSKPRRTSLSKSRPKTAPPSAVSTPSLHSRASSRHSQEFSISELNVLAETMLETPKEGDNLRLSRRQVSHPRSISTDSIPEFRDATPGGMKTLVEAMRPQNAERKKGFLRNMLIRK</sequence>
<dbReference type="InterPro" id="IPR001936">
    <property type="entry name" value="RasGAP_dom"/>
</dbReference>
<dbReference type="SMART" id="SM00323">
    <property type="entry name" value="RasGAP"/>
    <property type="match status" value="1"/>
</dbReference>
<dbReference type="PROSITE" id="PS50018">
    <property type="entry name" value="RAS_GTPASE_ACTIV_2"/>
    <property type="match status" value="1"/>
</dbReference>
<evidence type="ECO:0000259" key="3">
    <source>
        <dbReference type="PROSITE" id="PS50004"/>
    </source>
</evidence>
<dbReference type="Gene3D" id="2.60.40.150">
    <property type="entry name" value="C2 domain"/>
    <property type="match status" value="1"/>
</dbReference>
<dbReference type="EMBL" id="WTXG01000001">
    <property type="protein sequence ID" value="KAI0308203.1"/>
    <property type="molecule type" value="Genomic_DNA"/>
</dbReference>
<feature type="region of interest" description="Disordered" evidence="2">
    <location>
        <begin position="703"/>
        <end position="722"/>
    </location>
</feature>
<dbReference type="InterPro" id="IPR008936">
    <property type="entry name" value="Rho_GTPase_activation_prot"/>
</dbReference>
<dbReference type="InterPro" id="IPR039360">
    <property type="entry name" value="Ras_GTPase"/>
</dbReference>
<dbReference type="Gene3D" id="1.10.506.10">
    <property type="entry name" value="GTPase Activation - p120gap, domain 1"/>
    <property type="match status" value="1"/>
</dbReference>
<reference evidence="5" key="1">
    <citation type="journal article" date="2022" name="New Phytol.">
        <title>Evolutionary transition to the ectomycorrhizal habit in the genomes of a hyperdiverse lineage of mushroom-forming fungi.</title>
        <authorList>
            <person name="Looney B."/>
            <person name="Miyauchi S."/>
            <person name="Morin E."/>
            <person name="Drula E."/>
            <person name="Courty P.E."/>
            <person name="Kohler A."/>
            <person name="Kuo A."/>
            <person name="LaButti K."/>
            <person name="Pangilinan J."/>
            <person name="Lipzen A."/>
            <person name="Riley R."/>
            <person name="Andreopoulos W."/>
            <person name="He G."/>
            <person name="Johnson J."/>
            <person name="Nolan M."/>
            <person name="Tritt A."/>
            <person name="Barry K.W."/>
            <person name="Grigoriev I.V."/>
            <person name="Nagy L.G."/>
            <person name="Hibbett D."/>
            <person name="Henrissat B."/>
            <person name="Matheny P.B."/>
            <person name="Labbe J."/>
            <person name="Martin F.M."/>
        </authorList>
    </citation>
    <scope>NUCLEOTIDE SEQUENCE</scope>
    <source>
        <strain evidence="5">BPL690</strain>
    </source>
</reference>
<dbReference type="CDD" id="cd05137">
    <property type="entry name" value="RasGAP_CLA2_BUD2"/>
    <property type="match status" value="1"/>
</dbReference>
<accession>A0AAD4QQQ1</accession>
<feature type="domain" description="Ras-GAP" evidence="4">
    <location>
        <begin position="373"/>
        <end position="575"/>
    </location>
</feature>
<dbReference type="PANTHER" id="PTHR10194:SF60">
    <property type="entry name" value="RAS GTPASE-ACTIVATING PROTEIN RASKOL"/>
    <property type="match status" value="1"/>
</dbReference>